<feature type="compositionally biased region" description="Basic residues" evidence="1">
    <location>
        <begin position="492"/>
        <end position="502"/>
    </location>
</feature>
<reference evidence="2 3" key="1">
    <citation type="journal article" date="2022" name="bioRxiv">
        <title>Ecology and evolution of chlamydial symbionts of arthropods.</title>
        <authorList>
            <person name="Halter T."/>
            <person name="Koestlbacher S."/>
            <person name="Collingro A."/>
            <person name="Sixt B.S."/>
            <person name="Toenshoff E.R."/>
            <person name="Hendrickx F."/>
            <person name="Kostanjsek R."/>
            <person name="Horn M."/>
        </authorList>
    </citation>
    <scope>NUCLEOTIDE SEQUENCE [LARGE SCALE GENOMIC DNA]</scope>
    <source>
        <strain evidence="2">W744xW776</strain>
    </source>
</reference>
<feature type="region of interest" description="Disordered" evidence="1">
    <location>
        <begin position="384"/>
        <end position="406"/>
    </location>
</feature>
<dbReference type="Proteomes" id="UP000826014">
    <property type="component" value="Chromosome"/>
</dbReference>
<gene>
    <name evidence="2" type="ORF">RHABOEDO_000553</name>
</gene>
<proteinExistence type="predicted"/>
<feature type="compositionally biased region" description="Polar residues" evidence="1">
    <location>
        <begin position="472"/>
        <end position="481"/>
    </location>
</feature>
<name>A0ABX8V5T4_9BACT</name>
<accession>A0ABX8V5T4</accession>
<organism evidence="2 3">
    <name type="scientific">Candidatus Rhabdochlamydia oedothoracis</name>
    <dbReference type="NCBI Taxonomy" id="2720720"/>
    <lineage>
        <taxon>Bacteria</taxon>
        <taxon>Pseudomonadati</taxon>
        <taxon>Chlamydiota</taxon>
        <taxon>Chlamydiia</taxon>
        <taxon>Parachlamydiales</taxon>
        <taxon>Candidatus Rhabdochlamydiaceae</taxon>
        <taxon>Candidatus Rhabdochlamydia</taxon>
    </lineage>
</organism>
<evidence type="ECO:0000256" key="1">
    <source>
        <dbReference type="SAM" id="MobiDB-lite"/>
    </source>
</evidence>
<keyword evidence="3" id="KW-1185">Reference proteome</keyword>
<evidence type="ECO:0000313" key="3">
    <source>
        <dbReference type="Proteomes" id="UP000826014"/>
    </source>
</evidence>
<feature type="region of interest" description="Disordered" evidence="1">
    <location>
        <begin position="472"/>
        <end position="502"/>
    </location>
</feature>
<evidence type="ECO:0000313" key="2">
    <source>
        <dbReference type="EMBL" id="QYF48398.1"/>
    </source>
</evidence>
<protein>
    <submittedName>
        <fullName evidence="2">Uncharacterized protein</fullName>
    </submittedName>
</protein>
<dbReference type="EMBL" id="CP075587">
    <property type="protein sequence ID" value="QYF48398.1"/>
    <property type="molecule type" value="Genomic_DNA"/>
</dbReference>
<sequence length="502" mass="57103">MNKPKLKTRKDIMTPLDSHSTIQFEKFIKSSSLVDRYNLYIKQPTSSSYRERKLLLEFFSGFVIKKALPNTTFTFDQQQEGKKINDKEFKHMMKPIIKNHASVSPGLKIYLNNNEISDTSIDFLVKDMINPHKTPEDFFLGLANNKITVKGGEIIHQALIKDLNLRCELPNFDVKSNELETHADKLAEQIIRQSQRNSNFYNLEKSVDGITKQLDELYDQSASEEGYEEKCMREMTNLVKLKSEDYIAMWTNQMEQKNSLLSQKKGKDKLSAERQAINIQENHIGKINSKIAKAESKLHRNLNILPKNTRDIHLGTLNRHLSEFNENLKILRGEVNEETSTFASNNPPIQPIGSNISKIGTLGRELIGELDERLQKINKETLAKANKNNGPTKILHHETNSNVRTNPKDSAGCASFLHENYRSNPLIASVGIGCISNNEARPLALVKKTADGYNQSLFRQEQRANPLGLFGTTANMPTNNAVEEEEQLSNKSRLKNKQHLTT</sequence>